<evidence type="ECO:0000313" key="3">
    <source>
        <dbReference type="Proteomes" id="UP000225947"/>
    </source>
</evidence>
<evidence type="ECO:0000313" key="2">
    <source>
        <dbReference type="EMBL" id="AND75347.1"/>
    </source>
</evidence>
<organism evidence="2 3">
    <name type="scientific">Acinetobacter phage vB_AbaM_ME3</name>
    <dbReference type="NCBI Taxonomy" id="1837876"/>
    <lineage>
        <taxon>Viruses</taxon>
        <taxon>Duplodnaviria</taxon>
        <taxon>Heunggongvirae</taxon>
        <taxon>Uroviricota</taxon>
        <taxon>Caudoviricetes</taxon>
        <taxon>Metrivirus</taxon>
        <taxon>Metrivirus ME3</taxon>
    </lineage>
</organism>
<protein>
    <submittedName>
        <fullName evidence="2">Uncharacterized protein</fullName>
    </submittedName>
</protein>
<feature type="coiled-coil region" evidence="1">
    <location>
        <begin position="165"/>
        <end position="192"/>
    </location>
</feature>
<gene>
    <name evidence="2" type="ORF">ME3_186</name>
</gene>
<accession>A0A172Q0H9</accession>
<reference evidence="3" key="1">
    <citation type="submission" date="2016-03" db="EMBL/GenBank/DDBJ databases">
        <title>Characterization of Acinetobacter baumannii phage vB_AbaM_ME3.</title>
        <authorList>
            <person name="Buttimer C.T.H."/>
            <person name="Elbreki M."/>
            <person name="Coffey A."/>
        </authorList>
    </citation>
    <scope>NUCLEOTIDE SEQUENCE [LARGE SCALE GENOMIC DNA]</scope>
</reference>
<dbReference type="SMR" id="A0A172Q0H9"/>
<evidence type="ECO:0000256" key="1">
    <source>
        <dbReference type="SAM" id="Coils"/>
    </source>
</evidence>
<dbReference type="Proteomes" id="UP000225947">
    <property type="component" value="Segment"/>
</dbReference>
<name>A0A172Q0H9_9CAUD</name>
<dbReference type="EMBL" id="KU935715">
    <property type="protein sequence ID" value="AND75347.1"/>
    <property type="molecule type" value="Genomic_DNA"/>
</dbReference>
<keyword evidence="3" id="KW-1185">Reference proteome</keyword>
<sequence>MTQTISIHRALTLIKKAENVINEKLSNGKFVSTIQGLTKRPLDRSFKTEQELLTNIQSDTDTVESNLKLISTLKTKIAQKNLETLVDFNGSKVSITELLAIKSTLSLQKKYVRVLKSQQSTAQNEVERQEQAIVGQLSNVEATQKEEVYKQLQDTLGVSIVTGSSKTITETVKNLQERIDFLENEIDITLSEINLSTMIEY</sequence>
<proteinExistence type="predicted"/>
<keyword evidence="1" id="KW-0175">Coiled coil</keyword>